<accession>A0A0R2QCB6</accession>
<dbReference type="SUPFAM" id="SSF55811">
    <property type="entry name" value="Nudix"/>
    <property type="match status" value="1"/>
</dbReference>
<name>A0A0R2QCB6_9ACTN</name>
<comment type="caution">
    <text evidence="4">The sequence shown here is derived from an EMBL/GenBank/DDBJ whole genome shotgun (WGS) entry which is preliminary data.</text>
</comment>
<evidence type="ECO:0000256" key="2">
    <source>
        <dbReference type="ARBA" id="ARBA00022801"/>
    </source>
</evidence>
<feature type="domain" description="Nudix hydrolase" evidence="3">
    <location>
        <begin position="39"/>
        <end position="174"/>
    </location>
</feature>
<dbReference type="PANTHER" id="PTHR11839">
    <property type="entry name" value="UDP/ADP-SUGAR PYROPHOSPHATASE"/>
    <property type="match status" value="1"/>
</dbReference>
<dbReference type="EMBL" id="LIBJ01000127">
    <property type="protein sequence ID" value="KRO47846.1"/>
    <property type="molecule type" value="Genomic_DNA"/>
</dbReference>
<dbReference type="AlphaFoldDB" id="A0A0R2QCB6"/>
<evidence type="ECO:0000313" key="5">
    <source>
        <dbReference type="Proteomes" id="UP000051017"/>
    </source>
</evidence>
<organism evidence="4 5">
    <name type="scientific">Acidimicrobiia bacterium BACL6 MAG-120924-bin43</name>
    <dbReference type="NCBI Taxonomy" id="1655583"/>
    <lineage>
        <taxon>Bacteria</taxon>
        <taxon>Bacillati</taxon>
        <taxon>Actinomycetota</taxon>
        <taxon>Acidimicrobiia</taxon>
        <taxon>acIV cluster</taxon>
    </lineage>
</organism>
<dbReference type="GO" id="GO:0006753">
    <property type="term" value="P:nucleoside phosphate metabolic process"/>
    <property type="evidence" value="ECO:0007669"/>
    <property type="project" value="TreeGrafter"/>
</dbReference>
<dbReference type="Proteomes" id="UP000051017">
    <property type="component" value="Unassembled WGS sequence"/>
</dbReference>
<sequence>MARFERISRTVLHEWVLWKLVQSRFRSPRGEEFVRTYVESPGATGIVPIRVDSNGRFEVVLVRQYRPALDAYSLEIPAGMRDVAGEDPQATALRELQEETGYTSLDVRLLGQILQAPGITNATVQLYLAVGLTEVAMDRHGPEEDDMTVEVLLLDDALRMIETGEIDNAMAVVGLLRADRLLRTERMPSV</sequence>
<evidence type="ECO:0000313" key="4">
    <source>
        <dbReference type="EMBL" id="KRO47846.1"/>
    </source>
</evidence>
<proteinExistence type="predicted"/>
<dbReference type="InterPro" id="IPR000086">
    <property type="entry name" value="NUDIX_hydrolase_dom"/>
</dbReference>
<dbReference type="Gene3D" id="3.90.79.10">
    <property type="entry name" value="Nucleoside Triphosphate Pyrophosphohydrolase"/>
    <property type="match status" value="1"/>
</dbReference>
<dbReference type="GO" id="GO:0016787">
    <property type="term" value="F:hydrolase activity"/>
    <property type="evidence" value="ECO:0007669"/>
    <property type="project" value="UniProtKB-KW"/>
</dbReference>
<dbReference type="Pfam" id="PF00293">
    <property type="entry name" value="NUDIX"/>
    <property type="match status" value="1"/>
</dbReference>
<dbReference type="InterPro" id="IPR015797">
    <property type="entry name" value="NUDIX_hydrolase-like_dom_sf"/>
</dbReference>
<dbReference type="GO" id="GO:0019693">
    <property type="term" value="P:ribose phosphate metabolic process"/>
    <property type="evidence" value="ECO:0007669"/>
    <property type="project" value="TreeGrafter"/>
</dbReference>
<protein>
    <recommendedName>
        <fullName evidence="3">Nudix hydrolase domain-containing protein</fullName>
    </recommendedName>
</protein>
<evidence type="ECO:0000259" key="3">
    <source>
        <dbReference type="PROSITE" id="PS51462"/>
    </source>
</evidence>
<keyword evidence="2" id="KW-0378">Hydrolase</keyword>
<dbReference type="GO" id="GO:0005829">
    <property type="term" value="C:cytosol"/>
    <property type="evidence" value="ECO:0007669"/>
    <property type="project" value="TreeGrafter"/>
</dbReference>
<comment type="cofactor">
    <cofactor evidence="1">
        <name>Mg(2+)</name>
        <dbReference type="ChEBI" id="CHEBI:18420"/>
    </cofactor>
</comment>
<evidence type="ECO:0000256" key="1">
    <source>
        <dbReference type="ARBA" id="ARBA00001946"/>
    </source>
</evidence>
<dbReference type="PANTHER" id="PTHR11839:SF18">
    <property type="entry name" value="NUDIX HYDROLASE DOMAIN-CONTAINING PROTEIN"/>
    <property type="match status" value="1"/>
</dbReference>
<reference evidence="4 5" key="1">
    <citation type="submission" date="2015-10" db="EMBL/GenBank/DDBJ databases">
        <title>Metagenome-Assembled Genomes uncover a global brackish microbiome.</title>
        <authorList>
            <person name="Hugerth L.W."/>
            <person name="Larsson J."/>
            <person name="Alneberg J."/>
            <person name="Lindh M.V."/>
            <person name="Legrand C."/>
            <person name="Pinhassi J."/>
            <person name="Andersson A.F."/>
        </authorList>
    </citation>
    <scope>NUCLEOTIDE SEQUENCE [LARGE SCALE GENOMIC DNA]</scope>
    <source>
        <strain evidence="4">BACL6 MAG-120924-bin43</strain>
    </source>
</reference>
<gene>
    <name evidence="4" type="ORF">ABR75_01000</name>
</gene>
<dbReference type="PROSITE" id="PS51462">
    <property type="entry name" value="NUDIX"/>
    <property type="match status" value="1"/>
</dbReference>